<evidence type="ECO:0000313" key="3">
    <source>
        <dbReference type="Proteomes" id="UP001642502"/>
    </source>
</evidence>
<keyword evidence="3" id="KW-1185">Reference proteome</keyword>
<proteinExistence type="predicted"/>
<reference evidence="2 3" key="1">
    <citation type="submission" date="2024-01" db="EMBL/GenBank/DDBJ databases">
        <authorList>
            <person name="Allen C."/>
            <person name="Tagirdzhanova G."/>
        </authorList>
    </citation>
    <scope>NUCLEOTIDE SEQUENCE [LARGE SCALE GENOMIC DNA]</scope>
    <source>
        <strain evidence="2 3">CBS 119000</strain>
    </source>
</reference>
<organism evidence="2 3">
    <name type="scientific">Sporothrix epigloea</name>
    <dbReference type="NCBI Taxonomy" id="1892477"/>
    <lineage>
        <taxon>Eukaryota</taxon>
        <taxon>Fungi</taxon>
        <taxon>Dikarya</taxon>
        <taxon>Ascomycota</taxon>
        <taxon>Pezizomycotina</taxon>
        <taxon>Sordariomycetes</taxon>
        <taxon>Sordariomycetidae</taxon>
        <taxon>Ophiostomatales</taxon>
        <taxon>Ophiostomataceae</taxon>
        <taxon>Sporothrix</taxon>
    </lineage>
</organism>
<evidence type="ECO:0000256" key="1">
    <source>
        <dbReference type="SAM" id="MobiDB-lite"/>
    </source>
</evidence>
<feature type="region of interest" description="Disordered" evidence="1">
    <location>
        <begin position="1"/>
        <end position="77"/>
    </location>
</feature>
<dbReference type="Proteomes" id="UP001642502">
    <property type="component" value="Unassembled WGS sequence"/>
</dbReference>
<gene>
    <name evidence="2" type="ORF">SEPCBS119000_002473</name>
</gene>
<sequence length="186" mass="20630">MADRSSINNHHQATSRGNNSTFSRAARVAYSSLDANETSAASASTSVRRNLFQNQLTRRPTQAAPVGSVPTTPSGHITEREIRTQTNLGPIEIVVRDRNGEVELVDPPSPSADEMGEAALDTWQESKREQQRLADIIKYHQQRTSIPGQPEELLDALRTSLRQKVSALAEDNWMYEQGGVPRPDLR</sequence>
<feature type="compositionally biased region" description="Polar residues" evidence="1">
    <location>
        <begin position="1"/>
        <end position="23"/>
    </location>
</feature>
<protein>
    <submittedName>
        <fullName evidence="2">Uncharacterized protein</fullName>
    </submittedName>
</protein>
<name>A0ABP0DGE2_9PEZI</name>
<comment type="caution">
    <text evidence="2">The sequence shown here is derived from an EMBL/GenBank/DDBJ whole genome shotgun (WGS) entry which is preliminary data.</text>
</comment>
<accession>A0ABP0DGE2</accession>
<evidence type="ECO:0000313" key="2">
    <source>
        <dbReference type="EMBL" id="CAK7267303.1"/>
    </source>
</evidence>
<feature type="compositionally biased region" description="Polar residues" evidence="1">
    <location>
        <begin position="47"/>
        <end position="60"/>
    </location>
</feature>
<dbReference type="EMBL" id="CAWUON010000026">
    <property type="protein sequence ID" value="CAK7267303.1"/>
    <property type="molecule type" value="Genomic_DNA"/>
</dbReference>